<dbReference type="RefSeq" id="WP_259123680.1">
    <property type="nucleotide sequence ID" value="NZ_JANTZO010000005.1"/>
</dbReference>
<comment type="caution">
    <text evidence="1">The sequence shown here is derived from an EMBL/GenBank/DDBJ whole genome shotgun (WGS) entry which is preliminary data.</text>
</comment>
<protein>
    <submittedName>
        <fullName evidence="1">Uncharacterized protein</fullName>
    </submittedName>
</protein>
<sequence length="154" mass="17627">MAVTLDRTPTPEQLLKAVHRLIDDGKLKGGDISGGEWTITSDLEGYEGHTRTFSAPEELPALDAHLQRTYDTVALFEPVYEAETSDKRATVKRDTTFTENWMVSRHTCFGLQEYYQGAVLFEDREEAEEYARQWVKRDSVLFSKEDFREGGTLI</sequence>
<evidence type="ECO:0000313" key="1">
    <source>
        <dbReference type="EMBL" id="MCS3709812.1"/>
    </source>
</evidence>
<dbReference type="AlphaFoldDB" id="A0A9X2TET4"/>
<dbReference type="Proteomes" id="UP001155057">
    <property type="component" value="Unassembled WGS sequence"/>
</dbReference>
<organism evidence="1 2">
    <name type="scientific">Salinibacter ruber</name>
    <dbReference type="NCBI Taxonomy" id="146919"/>
    <lineage>
        <taxon>Bacteria</taxon>
        <taxon>Pseudomonadati</taxon>
        <taxon>Rhodothermota</taxon>
        <taxon>Rhodothermia</taxon>
        <taxon>Rhodothermales</taxon>
        <taxon>Salinibacteraceae</taxon>
        <taxon>Salinibacter</taxon>
    </lineage>
</organism>
<proteinExistence type="predicted"/>
<name>A0A9X2TET4_9BACT</name>
<dbReference type="EMBL" id="JANUAE010000004">
    <property type="protein sequence ID" value="MCS3709812.1"/>
    <property type="molecule type" value="Genomic_DNA"/>
</dbReference>
<gene>
    <name evidence="1" type="ORF">GGP61_001416</name>
</gene>
<accession>A0A9X2TET4</accession>
<reference evidence="1" key="1">
    <citation type="submission" date="2022-08" db="EMBL/GenBank/DDBJ databases">
        <title>Genomic Encyclopedia of Type Strains, Phase V (KMG-V): Genome sequencing to study the core and pangenomes of soil and plant-associated prokaryotes.</title>
        <authorList>
            <person name="Whitman W."/>
        </authorList>
    </citation>
    <scope>NUCLEOTIDE SEQUENCE</scope>
    <source>
        <strain evidence="1">SP3049</strain>
    </source>
</reference>
<evidence type="ECO:0000313" key="2">
    <source>
        <dbReference type="Proteomes" id="UP001155057"/>
    </source>
</evidence>